<dbReference type="Proteomes" id="UP000004946">
    <property type="component" value="Chromosome"/>
</dbReference>
<dbReference type="SUPFAM" id="SSF48150">
    <property type="entry name" value="DNA-glycosylase"/>
    <property type="match status" value="1"/>
</dbReference>
<sequence>MIIGSVLVQHTAWRNVETSLQNLVQAQALTPRSIAGMKQEDLVSLIRPSGFMQAKAGTCQAISRWLMDTGLDESVIWPEDGSQAAGDPQPPLPDLRENLLSVKGIGQETADVIRLYAFHQKCFIWDVYSRRMIAALGLPDYPTYQAAKDHEAAFLDISEFTLPELGEYHGLIVEAGKRSRAAGSWEWLTPVKAAQTAFRIREMNIWSVPWTCSKSCTSPGAAGKGVPEGKA</sequence>
<proteinExistence type="predicted"/>
<keyword evidence="3" id="KW-0408">Iron</keyword>
<dbReference type="Gene3D" id="1.10.340.30">
    <property type="entry name" value="Hypothetical protein, domain 2"/>
    <property type="match status" value="1"/>
</dbReference>
<reference evidence="6 7" key="1">
    <citation type="submission" date="2010-12" db="EMBL/GenBank/DDBJ databases">
        <authorList>
            <person name="Muzny D."/>
            <person name="Qin X."/>
            <person name="Buhay C."/>
            <person name="Dugan-Rocha S."/>
            <person name="Ding Y."/>
            <person name="Chen G."/>
            <person name="Hawes A."/>
            <person name="Holder M."/>
            <person name="Jhangiani S."/>
            <person name="Johnson A."/>
            <person name="Khan Z."/>
            <person name="Li Z."/>
            <person name="Liu W."/>
            <person name="Liu X."/>
            <person name="Perez L."/>
            <person name="Shen H."/>
            <person name="Wang Q."/>
            <person name="Watt J."/>
            <person name="Xi L."/>
            <person name="Xin Y."/>
            <person name="Zhou J."/>
            <person name="Deng J."/>
            <person name="Jiang H."/>
            <person name="Liu Y."/>
            <person name="Qu J."/>
            <person name="Song X.-Z."/>
            <person name="Zhang L."/>
            <person name="Villasana D."/>
            <person name="Johnson A."/>
            <person name="Liu J."/>
            <person name="Liyanage D."/>
            <person name="Lorensuhewa L."/>
            <person name="Robinson T."/>
            <person name="Song A."/>
            <person name="Song B.-B."/>
            <person name="Dinh H."/>
            <person name="Thornton R."/>
            <person name="Coyle M."/>
            <person name="Francisco L."/>
            <person name="Jackson L."/>
            <person name="Javaid M."/>
            <person name="Korchina V."/>
            <person name="Kovar C."/>
            <person name="Mata R."/>
            <person name="Mathew T."/>
            <person name="Ngo R."/>
            <person name="Nguyen L."/>
            <person name="Nguyen N."/>
            <person name="Okwuonu G."/>
            <person name="Ongeri F."/>
            <person name="Pham C."/>
            <person name="Simmons D."/>
            <person name="Wilczek-Boney K."/>
            <person name="Hale W."/>
            <person name="Jakkamsetti A."/>
            <person name="Pham P."/>
            <person name="Ruth R."/>
            <person name="San Lucas F."/>
            <person name="Warren J."/>
            <person name="Zhang J."/>
            <person name="Zhao Z."/>
            <person name="Zhou C."/>
            <person name="Zhu D."/>
            <person name="Lee S."/>
            <person name="Bess C."/>
            <person name="Blankenburg K."/>
            <person name="Forbes L."/>
            <person name="Fu Q."/>
            <person name="Gubbala S."/>
            <person name="Hirani K."/>
            <person name="Jayaseelan J.C."/>
            <person name="Lara F."/>
            <person name="Munidasa M."/>
            <person name="Palculict T."/>
            <person name="Patil S."/>
            <person name="Pu L.-L."/>
            <person name="Saada N."/>
            <person name="Tang L."/>
            <person name="Weissenberger G."/>
            <person name="Zhu Y."/>
            <person name="Hemphill L."/>
            <person name="Shang Y."/>
            <person name="Youmans B."/>
            <person name="Ayvaz T."/>
            <person name="Ross M."/>
            <person name="Santibanez J."/>
            <person name="Aqrawi P."/>
            <person name="Gross S."/>
            <person name="Joshi V."/>
            <person name="Fowler G."/>
            <person name="Nazareth L."/>
            <person name="Reid J."/>
            <person name="Worley K."/>
            <person name="Petrosino J."/>
            <person name="Highlander S."/>
            <person name="Gibbs R."/>
        </authorList>
    </citation>
    <scope>NUCLEOTIDE SEQUENCE [LARGE SCALE GENOMIC DNA]</scope>
    <source>
        <strain evidence="6 7">DSM 10105</strain>
    </source>
</reference>
<dbReference type="eggNOG" id="COG2231">
    <property type="taxonomic scope" value="Bacteria"/>
</dbReference>
<dbReference type="InterPro" id="IPR001995">
    <property type="entry name" value="Peptidase_A2_cat"/>
</dbReference>
<evidence type="ECO:0000256" key="4">
    <source>
        <dbReference type="ARBA" id="ARBA00023014"/>
    </source>
</evidence>
<dbReference type="GO" id="GO:0006508">
    <property type="term" value="P:proteolysis"/>
    <property type="evidence" value="ECO:0007669"/>
    <property type="project" value="InterPro"/>
</dbReference>
<gene>
    <name evidence="6" type="ORF">HMPREF0620_0292</name>
</gene>
<protein>
    <submittedName>
        <fullName evidence="6">Base excision DNA repair protein, HhH-GPD family</fullName>
    </submittedName>
</protein>
<evidence type="ECO:0000256" key="2">
    <source>
        <dbReference type="ARBA" id="ARBA00022723"/>
    </source>
</evidence>
<evidence type="ECO:0000259" key="5">
    <source>
        <dbReference type="PROSITE" id="PS50175"/>
    </source>
</evidence>
<accession>E6K096</accession>
<dbReference type="PROSITE" id="PS50175">
    <property type="entry name" value="ASP_PROT_RETROV"/>
    <property type="match status" value="1"/>
</dbReference>
<dbReference type="PANTHER" id="PTHR10359">
    <property type="entry name" value="A/G-SPECIFIC ADENINE GLYCOSYLASE/ENDONUCLEASE III"/>
    <property type="match status" value="1"/>
</dbReference>
<dbReference type="AlphaFoldDB" id="E6K096"/>
<dbReference type="GO" id="GO:0006284">
    <property type="term" value="P:base-excision repair"/>
    <property type="evidence" value="ECO:0007669"/>
    <property type="project" value="InterPro"/>
</dbReference>
<dbReference type="InterPro" id="IPR003265">
    <property type="entry name" value="HhH-GPD_domain"/>
</dbReference>
<keyword evidence="7" id="KW-1185">Reference proteome</keyword>
<dbReference type="PANTHER" id="PTHR10359:SF19">
    <property type="entry name" value="DNA REPAIR GLYCOSYLASE MJ1434-RELATED"/>
    <property type="match status" value="1"/>
</dbReference>
<organism evidence="6 7">
    <name type="scientific">Parascardovia denticolens DSM 10105 = JCM 12538</name>
    <dbReference type="NCBI Taxonomy" id="864564"/>
    <lineage>
        <taxon>Bacteria</taxon>
        <taxon>Bacillati</taxon>
        <taxon>Actinomycetota</taxon>
        <taxon>Actinomycetes</taxon>
        <taxon>Bifidobacteriales</taxon>
        <taxon>Bifidobacteriaceae</taxon>
        <taxon>Parascardovia</taxon>
    </lineage>
</organism>
<keyword evidence="2" id="KW-0479">Metal-binding</keyword>
<keyword evidence="4" id="KW-0411">Iron-sulfur</keyword>
<dbReference type="InterPro" id="IPR011257">
    <property type="entry name" value="DNA_glycosylase"/>
</dbReference>
<dbReference type="Pfam" id="PF00730">
    <property type="entry name" value="HhH-GPD"/>
    <property type="match status" value="1"/>
</dbReference>
<dbReference type="HOGENOM" id="CLU_012862_6_1_11"/>
<evidence type="ECO:0000256" key="3">
    <source>
        <dbReference type="ARBA" id="ARBA00023004"/>
    </source>
</evidence>
<keyword evidence="1" id="KW-0004">4Fe-4S</keyword>
<evidence type="ECO:0000256" key="1">
    <source>
        <dbReference type="ARBA" id="ARBA00022485"/>
    </source>
</evidence>
<evidence type="ECO:0000313" key="6">
    <source>
        <dbReference type="EMBL" id="EFT83287.1"/>
    </source>
</evidence>
<dbReference type="GO" id="GO:0004190">
    <property type="term" value="F:aspartic-type endopeptidase activity"/>
    <property type="evidence" value="ECO:0007669"/>
    <property type="project" value="InterPro"/>
</dbReference>
<dbReference type="GO" id="GO:0051539">
    <property type="term" value="F:4 iron, 4 sulfur cluster binding"/>
    <property type="evidence" value="ECO:0007669"/>
    <property type="project" value="UniProtKB-KW"/>
</dbReference>
<name>E6K096_PARDN</name>
<dbReference type="CDD" id="cd00056">
    <property type="entry name" value="ENDO3c"/>
    <property type="match status" value="1"/>
</dbReference>
<comment type="caution">
    <text evidence="6">The sequence shown here is derived from an EMBL/GenBank/DDBJ whole genome shotgun (WGS) entry which is preliminary data.</text>
</comment>
<dbReference type="EMBL" id="AEON01000001">
    <property type="protein sequence ID" value="EFT83287.1"/>
    <property type="molecule type" value="Genomic_DNA"/>
</dbReference>
<evidence type="ECO:0000313" key="7">
    <source>
        <dbReference type="Proteomes" id="UP000004946"/>
    </source>
</evidence>
<feature type="domain" description="Peptidase A2" evidence="5">
    <location>
        <begin position="63"/>
        <end position="106"/>
    </location>
</feature>
<dbReference type="GO" id="GO:0046872">
    <property type="term" value="F:metal ion binding"/>
    <property type="evidence" value="ECO:0007669"/>
    <property type="project" value="UniProtKB-KW"/>
</dbReference>
<dbReference type="SMART" id="SM00478">
    <property type="entry name" value="ENDO3c"/>
    <property type="match status" value="1"/>
</dbReference>